<dbReference type="Proteomes" id="UP000036338">
    <property type="component" value="Unassembled WGS sequence"/>
</dbReference>
<sequence length="59" mass="6396">MRRSKRRSKARNYTVRLLPSDSESAESVMAAALARREETPPPREWAASRGAAGASPPSA</sequence>
<feature type="region of interest" description="Disordered" evidence="1">
    <location>
        <begin position="31"/>
        <end position="59"/>
    </location>
</feature>
<dbReference type="EMBL" id="LDWR01000041">
    <property type="protein sequence ID" value="KML54095.1"/>
    <property type="molecule type" value="Genomic_DNA"/>
</dbReference>
<protein>
    <submittedName>
        <fullName evidence="2">Uncharacterized protein</fullName>
    </submittedName>
</protein>
<comment type="caution">
    <text evidence="2">The sequence shown here is derived from an EMBL/GenBank/DDBJ whole genome shotgun (WGS) entry which is preliminary data.</text>
</comment>
<feature type="compositionally biased region" description="Low complexity" evidence="1">
    <location>
        <begin position="47"/>
        <end position="59"/>
    </location>
</feature>
<reference evidence="2 3" key="1">
    <citation type="submission" date="2015-05" db="EMBL/GenBank/DDBJ databases">
        <title>Draft genome of Burkholderia cepacia LK29.</title>
        <authorList>
            <person name="Chan X.Y."/>
        </authorList>
    </citation>
    <scope>NUCLEOTIDE SEQUENCE [LARGE SCALE GENOMIC DNA]</scope>
    <source>
        <strain evidence="2 3">LK29</strain>
    </source>
</reference>
<proteinExistence type="predicted"/>
<accession>A0A0J5ZLA0</accession>
<evidence type="ECO:0000256" key="1">
    <source>
        <dbReference type="SAM" id="MobiDB-lite"/>
    </source>
</evidence>
<evidence type="ECO:0000313" key="3">
    <source>
        <dbReference type="Proteomes" id="UP000036338"/>
    </source>
</evidence>
<dbReference type="PATRIC" id="fig|292.27.peg.4961"/>
<name>A0A0J5ZLA0_BURCE</name>
<gene>
    <name evidence="2" type="ORF">VL15_23185</name>
</gene>
<evidence type="ECO:0000313" key="2">
    <source>
        <dbReference type="EMBL" id="KML54095.1"/>
    </source>
</evidence>
<organism evidence="2 3">
    <name type="scientific">Burkholderia cepacia</name>
    <name type="common">Pseudomonas cepacia</name>
    <dbReference type="NCBI Taxonomy" id="292"/>
    <lineage>
        <taxon>Bacteria</taxon>
        <taxon>Pseudomonadati</taxon>
        <taxon>Pseudomonadota</taxon>
        <taxon>Betaproteobacteria</taxon>
        <taxon>Burkholderiales</taxon>
        <taxon>Burkholderiaceae</taxon>
        <taxon>Burkholderia</taxon>
        <taxon>Burkholderia cepacia complex</taxon>
    </lineage>
</organism>
<dbReference type="AlphaFoldDB" id="A0A0J5ZLA0"/>